<keyword evidence="6" id="KW-1185">Reference proteome</keyword>
<dbReference type="RefSeq" id="WP_156014427.1">
    <property type="nucleotide sequence ID" value="NZ_CP045484.1"/>
</dbReference>
<dbReference type="PROSITE" id="PS50005">
    <property type="entry name" value="TPR"/>
    <property type="match status" value="1"/>
</dbReference>
<proteinExistence type="predicted"/>
<dbReference type="KEGG" id="soh:D1869_06530"/>
<name>A0A650CG97_SULOH</name>
<dbReference type="EMBL" id="JACHFY010000001">
    <property type="protein sequence ID" value="MBB5252705.1"/>
    <property type="molecule type" value="Genomic_DNA"/>
</dbReference>
<feature type="repeat" description="TPR" evidence="3">
    <location>
        <begin position="93"/>
        <end position="126"/>
    </location>
</feature>
<dbReference type="SUPFAM" id="SSF48452">
    <property type="entry name" value="TPR-like"/>
    <property type="match status" value="1"/>
</dbReference>
<dbReference type="Gene3D" id="1.25.40.10">
    <property type="entry name" value="Tetratricopeptide repeat domain"/>
    <property type="match status" value="2"/>
</dbReference>
<dbReference type="Pfam" id="PF13432">
    <property type="entry name" value="TPR_16"/>
    <property type="match status" value="1"/>
</dbReference>
<dbReference type="InterPro" id="IPR051685">
    <property type="entry name" value="Ycf3/AcsC/BcsC/TPR_MFPF"/>
</dbReference>
<accession>A0A650CG97</accession>
<evidence type="ECO:0000313" key="7">
    <source>
        <dbReference type="Proteomes" id="UP000582213"/>
    </source>
</evidence>
<evidence type="ECO:0000313" key="6">
    <source>
        <dbReference type="Proteomes" id="UP000427373"/>
    </source>
</evidence>
<dbReference type="OrthoDB" id="115601at2157"/>
<gene>
    <name evidence="5" type="ORF">D1869_06530</name>
    <name evidence="4" type="ORF">HNQ62_000423</name>
</gene>
<evidence type="ECO:0000313" key="5">
    <source>
        <dbReference type="EMBL" id="QGR16874.1"/>
    </source>
</evidence>
<keyword evidence="1" id="KW-0677">Repeat</keyword>
<protein>
    <submittedName>
        <fullName evidence="4">Tetratricopeptide (TPR) repeat protein</fullName>
    </submittedName>
    <submittedName>
        <fullName evidence="5">Tetratricopeptide repeat protein</fullName>
    </submittedName>
</protein>
<evidence type="ECO:0000256" key="1">
    <source>
        <dbReference type="ARBA" id="ARBA00022737"/>
    </source>
</evidence>
<organism evidence="5 6">
    <name type="scientific">Sulfurisphaera ohwakuensis</name>
    <dbReference type="NCBI Taxonomy" id="69656"/>
    <lineage>
        <taxon>Archaea</taxon>
        <taxon>Thermoproteota</taxon>
        <taxon>Thermoprotei</taxon>
        <taxon>Sulfolobales</taxon>
        <taxon>Sulfolobaceae</taxon>
        <taxon>Sulfurisphaera</taxon>
    </lineage>
</organism>
<evidence type="ECO:0000313" key="4">
    <source>
        <dbReference type="EMBL" id="MBB5252705.1"/>
    </source>
</evidence>
<dbReference type="AlphaFoldDB" id="A0A650CG97"/>
<dbReference type="GeneID" id="42800885"/>
<dbReference type="PANTHER" id="PTHR44943:SF8">
    <property type="entry name" value="TPR REPEAT-CONTAINING PROTEIN MJ0263"/>
    <property type="match status" value="1"/>
</dbReference>
<evidence type="ECO:0000256" key="2">
    <source>
        <dbReference type="ARBA" id="ARBA00022803"/>
    </source>
</evidence>
<sequence length="173" mass="20553">MEKIIDPNLRIKELQLLINADKKNPWYHFELAQLLELTEPQKALEEYNLSIKLDPHIEDFHYKKALLLQRLGKLDEAIKALEWATVIDYQHALFYYYVIGSMLDEEGRFEEAIKAYKKALIKDPNNEWLIEAIVLDLLELGRKEEALQFLDEAITKIKKEELVNFKREILRIK</sequence>
<reference evidence="5 6" key="1">
    <citation type="submission" date="2019-10" db="EMBL/GenBank/DDBJ databases">
        <title>Genome Sequences from Six Type Strain Members of the Archaeal Family Sulfolobaceae: Acidianus ambivalens, Acidianus infernus, Metallosphaera prunae, Stygiolobus azoricus, Sulfolobus metallicus, and Sulfurisphaera ohwakuensis.</title>
        <authorList>
            <person name="Counts J.A."/>
            <person name="Kelly R.M."/>
        </authorList>
    </citation>
    <scope>NUCLEOTIDE SEQUENCE [LARGE SCALE GENOMIC DNA]</scope>
    <source>
        <strain evidence="5 6">TA-1</strain>
    </source>
</reference>
<dbReference type="PROSITE" id="PS50293">
    <property type="entry name" value="TPR_REGION"/>
    <property type="match status" value="1"/>
</dbReference>
<dbReference type="PANTHER" id="PTHR44943">
    <property type="entry name" value="CELLULOSE SYNTHASE OPERON PROTEIN C"/>
    <property type="match status" value="1"/>
</dbReference>
<dbReference type="InterPro" id="IPR019734">
    <property type="entry name" value="TPR_rpt"/>
</dbReference>
<dbReference type="Proteomes" id="UP000427373">
    <property type="component" value="Chromosome"/>
</dbReference>
<reference evidence="4 7" key="2">
    <citation type="submission" date="2020-08" db="EMBL/GenBank/DDBJ databases">
        <title>Genomic Encyclopedia of Type Strains, Phase IV (KMG-IV): sequencing the most valuable type-strain genomes for metagenomic binning, comparative biology and taxonomic classification.</title>
        <authorList>
            <person name="Goeker M."/>
        </authorList>
    </citation>
    <scope>NUCLEOTIDE SEQUENCE [LARGE SCALE GENOMIC DNA]</scope>
    <source>
        <strain evidence="4 7">DSM 12421</strain>
    </source>
</reference>
<keyword evidence="2 3" id="KW-0802">TPR repeat</keyword>
<dbReference type="InterPro" id="IPR011990">
    <property type="entry name" value="TPR-like_helical_dom_sf"/>
</dbReference>
<dbReference type="EMBL" id="CP045484">
    <property type="protein sequence ID" value="QGR16874.1"/>
    <property type="molecule type" value="Genomic_DNA"/>
</dbReference>
<dbReference type="SMART" id="SM00028">
    <property type="entry name" value="TPR"/>
    <property type="match status" value="3"/>
</dbReference>
<evidence type="ECO:0000256" key="3">
    <source>
        <dbReference type="PROSITE-ProRule" id="PRU00339"/>
    </source>
</evidence>
<dbReference type="Proteomes" id="UP000582213">
    <property type="component" value="Unassembled WGS sequence"/>
</dbReference>